<sequence length="233" mass="23007">MDTDPDGTGTAARDEPPGPAGGRATPERRSDGGVVRRAMRRVADAMVAPQAGAGEIALTFGAAGTGSAAALAAGAAAGWPVAATAVAALVAFDYFGGAVANATASAKRRFHAPGRGGLHRLGFVALHVQPAVVAWAVPGFGWADAAAVYTLTLAAAVVVELTRPDLRRPAAFAAATLGIAAALALLGVPPQIAWLAPVGLIKLLLGHLLPGEVHAVPAAPPAPPDAGVVGDTR</sequence>
<name>A0ABV9STA9_9ACTN</name>
<proteinExistence type="predicted"/>
<keyword evidence="2" id="KW-1133">Transmembrane helix</keyword>
<protein>
    <submittedName>
        <fullName evidence="3">Uncharacterized protein</fullName>
    </submittedName>
</protein>
<feature type="transmembrane region" description="Helical" evidence="2">
    <location>
        <begin position="117"/>
        <end position="136"/>
    </location>
</feature>
<keyword evidence="2" id="KW-0472">Membrane</keyword>
<evidence type="ECO:0000313" key="3">
    <source>
        <dbReference type="EMBL" id="MFC4869581.1"/>
    </source>
</evidence>
<feature type="region of interest" description="Disordered" evidence="1">
    <location>
        <begin position="1"/>
        <end position="34"/>
    </location>
</feature>
<reference evidence="4" key="1">
    <citation type="journal article" date="2019" name="Int. J. Syst. Evol. Microbiol.">
        <title>The Global Catalogue of Microorganisms (GCM) 10K type strain sequencing project: providing services to taxonomists for standard genome sequencing and annotation.</title>
        <authorList>
            <consortium name="The Broad Institute Genomics Platform"/>
            <consortium name="The Broad Institute Genome Sequencing Center for Infectious Disease"/>
            <person name="Wu L."/>
            <person name="Ma J."/>
        </authorList>
    </citation>
    <scope>NUCLEOTIDE SEQUENCE [LARGE SCALE GENOMIC DNA]</scope>
    <source>
        <strain evidence="4">CGMCC 4.7304</strain>
    </source>
</reference>
<keyword evidence="4" id="KW-1185">Reference proteome</keyword>
<feature type="transmembrane region" description="Helical" evidence="2">
    <location>
        <begin position="171"/>
        <end position="196"/>
    </location>
</feature>
<dbReference type="RefSeq" id="WP_344141090.1">
    <property type="nucleotide sequence ID" value="NZ_BAAAQI010000002.1"/>
</dbReference>
<dbReference type="EMBL" id="JBHSIY010000029">
    <property type="protein sequence ID" value="MFC4869581.1"/>
    <property type="molecule type" value="Genomic_DNA"/>
</dbReference>
<keyword evidence="2" id="KW-0812">Transmembrane</keyword>
<evidence type="ECO:0000313" key="4">
    <source>
        <dbReference type="Proteomes" id="UP001595858"/>
    </source>
</evidence>
<organism evidence="3 4">
    <name type="scientific">Streptomonospora arabica</name>
    <dbReference type="NCBI Taxonomy" id="412417"/>
    <lineage>
        <taxon>Bacteria</taxon>
        <taxon>Bacillati</taxon>
        <taxon>Actinomycetota</taxon>
        <taxon>Actinomycetes</taxon>
        <taxon>Streptosporangiales</taxon>
        <taxon>Nocardiopsidaceae</taxon>
        <taxon>Streptomonospora</taxon>
    </lineage>
</organism>
<gene>
    <name evidence="3" type="ORF">ACFPCZ_23360</name>
</gene>
<accession>A0ABV9STA9</accession>
<evidence type="ECO:0000256" key="1">
    <source>
        <dbReference type="SAM" id="MobiDB-lite"/>
    </source>
</evidence>
<evidence type="ECO:0000256" key="2">
    <source>
        <dbReference type="SAM" id="Phobius"/>
    </source>
</evidence>
<feature type="transmembrane region" description="Helical" evidence="2">
    <location>
        <begin position="142"/>
        <end position="159"/>
    </location>
</feature>
<comment type="caution">
    <text evidence="3">The sequence shown here is derived from an EMBL/GenBank/DDBJ whole genome shotgun (WGS) entry which is preliminary data.</text>
</comment>
<dbReference type="Proteomes" id="UP001595858">
    <property type="component" value="Unassembled WGS sequence"/>
</dbReference>